<protein>
    <submittedName>
        <fullName evidence="1">Uncharacterized protein</fullName>
    </submittedName>
</protein>
<dbReference type="EMBL" id="OR159659">
    <property type="protein sequence ID" value="WKW85524.1"/>
    <property type="molecule type" value="Genomic_DNA"/>
</dbReference>
<name>A0ACD4UHK6_9CAUD</name>
<accession>A0ACD4UHK6</accession>
<proteinExistence type="predicted"/>
<reference evidence="1" key="1">
    <citation type="submission" date="2023-06" db="EMBL/GenBank/DDBJ databases">
        <authorList>
            <person name="DeJong R.J."/>
            <person name="Yoon E."/>
            <person name="Radersma M."/>
            <person name="Veenstra M."/>
            <person name="Churu J."/>
            <person name="Moleakunnel K."/>
            <person name="Weaver G."/>
            <person name="Hill E."/>
            <person name="Janvier A."/>
            <person name="Harlow L."/>
            <person name="Kramer C."/>
            <person name="Seinen K."/>
            <person name="Chen A."/>
            <person name="Minasian M."/>
            <person name="Doorn S."/>
            <person name="Dole C."/>
            <person name="Ramsey F."/>
            <person name="Nieze J."/>
            <person name="Baker A."/>
            <person name="Swierenga S."/>
            <person name="White A."/>
            <person name="Howland A."/>
            <person name="Ko C."/>
            <person name="Russell D.A."/>
            <person name="Jacobs-Sera D."/>
            <person name="Hatfull G.F."/>
        </authorList>
    </citation>
    <scope>NUCLEOTIDE SEQUENCE</scope>
</reference>
<evidence type="ECO:0000313" key="2">
    <source>
        <dbReference type="Proteomes" id="UP001654496"/>
    </source>
</evidence>
<evidence type="ECO:0000313" key="1">
    <source>
        <dbReference type="EMBL" id="WKW85524.1"/>
    </source>
</evidence>
<gene>
    <name evidence="1" type="primary">72</name>
    <name evidence="1" type="ORF">SEA_REYNAULD_72</name>
</gene>
<sequence length="104" mass="11633">MSDTAAKQYWHLFTSYDSALYASVVVGPSPYGPDESVPDAEDPKPIREIKIGPLLDDENRFATWVATFDHEPTTEDKDAYAPEGHRSWEKDEDGNLIFPDGDDA</sequence>
<dbReference type="Proteomes" id="UP001654496">
    <property type="component" value="Segment"/>
</dbReference>
<keyword evidence="2" id="KW-1185">Reference proteome</keyword>
<organism evidence="1 2">
    <name type="scientific">Rhodococcus phage Reynauld</name>
    <dbReference type="NCBI Taxonomy" id="3062845"/>
    <lineage>
        <taxon>Viruses</taxon>
        <taxon>Duplodnaviria</taxon>
        <taxon>Heunggongvirae</taxon>
        <taxon>Uroviricota</taxon>
        <taxon>Caudoviricetes</taxon>
        <taxon>Caudoviricetes incertae sedis</taxon>
        <taxon>Reynauldvirus</taxon>
        <taxon>Reynauldvirus reynauld</taxon>
    </lineage>
</organism>